<dbReference type="Pfam" id="PF20563">
    <property type="entry name" value="DUF6773"/>
    <property type="match status" value="1"/>
</dbReference>
<protein>
    <submittedName>
        <fullName evidence="2">Membrane channel-forming protein YqfA (Hemolysin III family)</fullName>
    </submittedName>
</protein>
<dbReference type="EMBL" id="JBEPMJ010000010">
    <property type="protein sequence ID" value="MET3750458.1"/>
    <property type="molecule type" value="Genomic_DNA"/>
</dbReference>
<keyword evidence="3" id="KW-1185">Reference proteome</keyword>
<dbReference type="Proteomes" id="UP001549106">
    <property type="component" value="Unassembled WGS sequence"/>
</dbReference>
<feature type="transmembrane region" description="Helical" evidence="1">
    <location>
        <begin position="80"/>
        <end position="98"/>
    </location>
</feature>
<feature type="transmembrane region" description="Helical" evidence="1">
    <location>
        <begin position="44"/>
        <end position="60"/>
    </location>
</feature>
<organism evidence="2 3">
    <name type="scientific">Blautia caecimuris</name>
    <dbReference type="NCBI Taxonomy" id="1796615"/>
    <lineage>
        <taxon>Bacteria</taxon>
        <taxon>Bacillati</taxon>
        <taxon>Bacillota</taxon>
        <taxon>Clostridia</taxon>
        <taxon>Lachnospirales</taxon>
        <taxon>Lachnospiraceae</taxon>
        <taxon>Blautia</taxon>
    </lineage>
</organism>
<dbReference type="RefSeq" id="WP_257464513.1">
    <property type="nucleotide sequence ID" value="NZ_BAABXP010000003.1"/>
</dbReference>
<accession>A0ABV2M1W0</accession>
<keyword evidence="1" id="KW-0812">Transmembrane</keyword>
<name>A0ABV2M1W0_9FIRM</name>
<reference evidence="2 3" key="1">
    <citation type="submission" date="2024-06" db="EMBL/GenBank/DDBJ databases">
        <title>Genomic Encyclopedia of Type Strains, Phase IV (KMG-IV): sequencing the most valuable type-strain genomes for metagenomic binning, comparative biology and taxonomic classification.</title>
        <authorList>
            <person name="Goeker M."/>
        </authorList>
    </citation>
    <scope>NUCLEOTIDE SEQUENCE [LARGE SCALE GENOMIC DNA]</scope>
    <source>
        <strain evidence="2 3">DSM 29492</strain>
    </source>
</reference>
<feature type="transmembrane region" description="Helical" evidence="1">
    <location>
        <begin position="21"/>
        <end position="38"/>
    </location>
</feature>
<gene>
    <name evidence="2" type="ORF">ABID24_001707</name>
</gene>
<dbReference type="InterPro" id="IPR046664">
    <property type="entry name" value="DUF6773"/>
</dbReference>
<feature type="transmembrane region" description="Helical" evidence="1">
    <location>
        <begin position="110"/>
        <end position="130"/>
    </location>
</feature>
<sequence>MKQKLDERQMQEAAKIASISFYVMYGVCALAIILQLIVTGRLENVIGETAVIAAGGIVYLSDSVKKGLSREKSPSPLRSLFESTVFSALFTVFYVFAIRRKAGPEAEISTAVLLFFTGITVLCFFTLRLMNFMTERKHRQQEQKYLDEE</sequence>
<evidence type="ECO:0000256" key="1">
    <source>
        <dbReference type="SAM" id="Phobius"/>
    </source>
</evidence>
<proteinExistence type="predicted"/>
<evidence type="ECO:0000313" key="3">
    <source>
        <dbReference type="Proteomes" id="UP001549106"/>
    </source>
</evidence>
<keyword evidence="1" id="KW-1133">Transmembrane helix</keyword>
<comment type="caution">
    <text evidence="2">The sequence shown here is derived from an EMBL/GenBank/DDBJ whole genome shotgun (WGS) entry which is preliminary data.</text>
</comment>
<keyword evidence="1" id="KW-0472">Membrane</keyword>
<evidence type="ECO:0000313" key="2">
    <source>
        <dbReference type="EMBL" id="MET3750458.1"/>
    </source>
</evidence>